<gene>
    <name evidence="2" type="ORF">CGZ93_08250</name>
</gene>
<reference evidence="2 3" key="1">
    <citation type="submission" date="2017-07" db="EMBL/GenBank/DDBJ databases">
        <title>Draft whole genome sequences of clinical Proprionibacteriaceae strains.</title>
        <authorList>
            <person name="Bernier A.-M."/>
            <person name="Bernard K."/>
            <person name="Domingo M.-C."/>
        </authorList>
    </citation>
    <scope>NUCLEOTIDE SEQUENCE [LARGE SCALE GENOMIC DNA]</scope>
    <source>
        <strain evidence="2 3">NML 130396</strain>
    </source>
</reference>
<dbReference type="Pfam" id="PF13527">
    <property type="entry name" value="Acetyltransf_9"/>
    <property type="match status" value="1"/>
</dbReference>
<dbReference type="SUPFAM" id="SSF55718">
    <property type="entry name" value="SCP-like"/>
    <property type="match status" value="1"/>
</dbReference>
<dbReference type="PANTHER" id="PTHR37817">
    <property type="entry name" value="N-ACETYLTRANSFERASE EIS"/>
    <property type="match status" value="1"/>
</dbReference>
<accession>A0A255H5V9</accession>
<dbReference type="Pfam" id="PF17668">
    <property type="entry name" value="Acetyltransf_17"/>
    <property type="match status" value="1"/>
</dbReference>
<evidence type="ECO:0000313" key="2">
    <source>
        <dbReference type="EMBL" id="OYO21924.1"/>
    </source>
</evidence>
<evidence type="ECO:0000313" key="3">
    <source>
        <dbReference type="Proteomes" id="UP000216311"/>
    </source>
</evidence>
<dbReference type="OrthoDB" id="8399956at2"/>
<dbReference type="InterPro" id="IPR041380">
    <property type="entry name" value="Acetyltransf_17"/>
</dbReference>
<dbReference type="InterPro" id="IPR016181">
    <property type="entry name" value="Acyl_CoA_acyltransferase"/>
</dbReference>
<proteinExistence type="predicted"/>
<dbReference type="AlphaFoldDB" id="A0A255H5V9"/>
<dbReference type="PANTHER" id="PTHR37817:SF1">
    <property type="entry name" value="N-ACETYLTRANSFERASE EIS"/>
    <property type="match status" value="1"/>
</dbReference>
<protein>
    <recommendedName>
        <fullName evidence="1">N-acetyltransferase domain-containing protein</fullName>
    </recommendedName>
</protein>
<dbReference type="Pfam" id="PF13530">
    <property type="entry name" value="SCP2_2"/>
    <property type="match status" value="1"/>
</dbReference>
<dbReference type="InterPro" id="IPR036527">
    <property type="entry name" value="SCP2_sterol-bd_dom_sf"/>
</dbReference>
<dbReference type="GO" id="GO:0034069">
    <property type="term" value="F:aminoglycoside N-acetyltransferase activity"/>
    <property type="evidence" value="ECO:0007669"/>
    <property type="project" value="TreeGrafter"/>
</dbReference>
<dbReference type="GO" id="GO:0030649">
    <property type="term" value="P:aminoglycoside antibiotic catabolic process"/>
    <property type="evidence" value="ECO:0007669"/>
    <property type="project" value="TreeGrafter"/>
</dbReference>
<name>A0A255H5V9_9ACTN</name>
<comment type="caution">
    <text evidence="2">The sequence shown here is derived from an EMBL/GenBank/DDBJ whole genome shotgun (WGS) entry which is preliminary data.</text>
</comment>
<dbReference type="InterPro" id="IPR051554">
    <property type="entry name" value="Acetyltransferase_Eis"/>
</dbReference>
<evidence type="ECO:0000259" key="1">
    <source>
        <dbReference type="PROSITE" id="PS51186"/>
    </source>
</evidence>
<dbReference type="CDD" id="cd04301">
    <property type="entry name" value="NAT_SF"/>
    <property type="match status" value="1"/>
</dbReference>
<dbReference type="SUPFAM" id="SSF55729">
    <property type="entry name" value="Acyl-CoA N-acyltransferases (Nat)"/>
    <property type="match status" value="1"/>
</dbReference>
<dbReference type="EMBL" id="NMVQ01000012">
    <property type="protein sequence ID" value="OYO21924.1"/>
    <property type="molecule type" value="Genomic_DNA"/>
</dbReference>
<dbReference type="RefSeq" id="WP_094363668.1">
    <property type="nucleotide sequence ID" value="NZ_NMVQ01000012.1"/>
</dbReference>
<dbReference type="Proteomes" id="UP000216311">
    <property type="component" value="Unassembled WGS sequence"/>
</dbReference>
<sequence>MDARYRYQTLPLDTPDDDPRWELFLDTFRMGFLDQRPTADTAARYRRTKRDDGATLGMVTTEGPGLREGQPVAAFVSAPYAHNAGAGLVPTTVVNTIAVRPSHRRRGLLSAMMRTHLDAAVERGHATAVLSVSEATIYDRFGFGPATRRTRFELDCRRFRFRPDVALAEGTVEFCEPVLLGEELVRVAQEYAERYRGAHTMLAMHRDESLGAWDHEAEGPSRKLRAVGFWQGDRLAGFALYRNDSWDARGTGSITASTVCSPDPAVERRLYQALVEVDLAETVHCFGPGPNAPLAMSLVDPWAVKVTNVGDGVWLRVLDLPKAIGQRGWAGGDGEVTLGVCDRLGYADGTWRVRVGNGRGEAWRTEDAPEVELDVATLGRLHFGDRTVGDCARAGLITGTPEGLARAGRLLAVAEAPGNLWHF</sequence>
<dbReference type="Gene3D" id="3.40.630.30">
    <property type="match status" value="2"/>
</dbReference>
<keyword evidence="3" id="KW-1185">Reference proteome</keyword>
<dbReference type="PROSITE" id="PS51186">
    <property type="entry name" value="GNAT"/>
    <property type="match status" value="1"/>
</dbReference>
<dbReference type="InterPro" id="IPR025559">
    <property type="entry name" value="Eis_dom"/>
</dbReference>
<feature type="domain" description="N-acetyltransferase" evidence="1">
    <location>
        <begin position="7"/>
        <end position="166"/>
    </location>
</feature>
<dbReference type="InterPro" id="IPR000182">
    <property type="entry name" value="GNAT_dom"/>
</dbReference>
<dbReference type="Gene3D" id="3.30.1050.10">
    <property type="entry name" value="SCP2 sterol-binding domain"/>
    <property type="match status" value="1"/>
</dbReference>
<organism evidence="2 3">
    <name type="scientific">Enemella dayhoffiae</name>
    <dbReference type="NCBI Taxonomy" id="2016507"/>
    <lineage>
        <taxon>Bacteria</taxon>
        <taxon>Bacillati</taxon>
        <taxon>Actinomycetota</taxon>
        <taxon>Actinomycetes</taxon>
        <taxon>Propionibacteriales</taxon>
        <taxon>Propionibacteriaceae</taxon>
        <taxon>Enemella</taxon>
    </lineage>
</organism>